<protein>
    <submittedName>
        <fullName evidence="2">Uncharacterized protein</fullName>
    </submittedName>
</protein>
<evidence type="ECO:0000313" key="2">
    <source>
        <dbReference type="EnsemblPlants" id="cds.evm.model.03.1289"/>
    </source>
</evidence>
<dbReference type="AlphaFoldDB" id="A0A803P4P4"/>
<reference evidence="2" key="1">
    <citation type="submission" date="2018-11" db="EMBL/GenBank/DDBJ databases">
        <authorList>
            <person name="Grassa J C."/>
        </authorList>
    </citation>
    <scope>NUCLEOTIDE SEQUENCE [LARGE SCALE GENOMIC DNA]</scope>
</reference>
<proteinExistence type="predicted"/>
<dbReference type="Proteomes" id="UP000596661">
    <property type="component" value="Chromosome 3"/>
</dbReference>
<name>A0A803P4P4_CANSA</name>
<feature type="compositionally biased region" description="Basic and acidic residues" evidence="1">
    <location>
        <begin position="1"/>
        <end position="12"/>
    </location>
</feature>
<evidence type="ECO:0000313" key="3">
    <source>
        <dbReference type="Proteomes" id="UP000596661"/>
    </source>
</evidence>
<dbReference type="EnsemblPlants" id="evm.model.03.1289">
    <property type="protein sequence ID" value="cds.evm.model.03.1289"/>
    <property type="gene ID" value="evm.TU.03.1289"/>
</dbReference>
<feature type="region of interest" description="Disordered" evidence="1">
    <location>
        <begin position="1"/>
        <end position="45"/>
    </location>
</feature>
<evidence type="ECO:0000256" key="1">
    <source>
        <dbReference type="SAM" id="MobiDB-lite"/>
    </source>
</evidence>
<accession>A0A803P4P4</accession>
<reference evidence="2" key="2">
    <citation type="submission" date="2021-03" db="UniProtKB">
        <authorList>
            <consortium name="EnsemblPlants"/>
        </authorList>
    </citation>
    <scope>IDENTIFICATION</scope>
</reference>
<keyword evidence="3" id="KW-1185">Reference proteome</keyword>
<organism evidence="2 3">
    <name type="scientific">Cannabis sativa</name>
    <name type="common">Hemp</name>
    <name type="synonym">Marijuana</name>
    <dbReference type="NCBI Taxonomy" id="3483"/>
    <lineage>
        <taxon>Eukaryota</taxon>
        <taxon>Viridiplantae</taxon>
        <taxon>Streptophyta</taxon>
        <taxon>Embryophyta</taxon>
        <taxon>Tracheophyta</taxon>
        <taxon>Spermatophyta</taxon>
        <taxon>Magnoliopsida</taxon>
        <taxon>eudicotyledons</taxon>
        <taxon>Gunneridae</taxon>
        <taxon>Pentapetalae</taxon>
        <taxon>rosids</taxon>
        <taxon>fabids</taxon>
        <taxon>Rosales</taxon>
        <taxon>Cannabaceae</taxon>
        <taxon>Cannabis</taxon>
    </lineage>
</organism>
<feature type="region of interest" description="Disordered" evidence="1">
    <location>
        <begin position="68"/>
        <end position="87"/>
    </location>
</feature>
<sequence length="170" mass="18899">MHYVKGIKEKVKTTRKRSGDGLLVKGKTPKKESKGQNNSNEGNHNFKFKKRSFLCNKTTHLRRDCSVLKNDNSKKDGDADVVSSGEGTDGYDSASVLLIFKNGSEGAWIIDSDKGNDIDLSHVQHVPDIKRSIVSVTIMIKMVALLRLKMKGWHWKAPNSSKEPSAKLSC</sequence>
<dbReference type="EMBL" id="UZAU01000291">
    <property type="status" value="NOT_ANNOTATED_CDS"/>
    <property type="molecule type" value="Genomic_DNA"/>
</dbReference>
<feature type="compositionally biased region" description="Basic and acidic residues" evidence="1">
    <location>
        <begin position="68"/>
        <end position="78"/>
    </location>
</feature>
<dbReference type="Gramene" id="evm.model.03.1289">
    <property type="protein sequence ID" value="cds.evm.model.03.1289"/>
    <property type="gene ID" value="evm.TU.03.1289"/>
</dbReference>